<feature type="transmembrane region" description="Helical" evidence="5">
    <location>
        <begin position="97"/>
        <end position="114"/>
    </location>
</feature>
<feature type="transmembrane region" description="Helical" evidence="5">
    <location>
        <begin position="42"/>
        <end position="59"/>
    </location>
</feature>
<comment type="subcellular location">
    <subcellularLocation>
        <location evidence="1">Membrane</location>
        <topology evidence="1">Multi-pass membrane protein</topology>
    </subcellularLocation>
</comment>
<evidence type="ECO:0000313" key="8">
    <source>
        <dbReference type="Proteomes" id="UP000199321"/>
    </source>
</evidence>
<dbReference type="GO" id="GO:0030416">
    <property type="term" value="P:methylamine metabolic process"/>
    <property type="evidence" value="ECO:0007669"/>
    <property type="project" value="InterPro"/>
</dbReference>
<dbReference type="OrthoDB" id="327939at2"/>
<evidence type="ECO:0000256" key="5">
    <source>
        <dbReference type="SAM" id="Phobius"/>
    </source>
</evidence>
<proteinExistence type="predicted"/>
<evidence type="ECO:0000259" key="6">
    <source>
        <dbReference type="Pfam" id="PF07291"/>
    </source>
</evidence>
<evidence type="ECO:0000256" key="4">
    <source>
        <dbReference type="ARBA" id="ARBA00023136"/>
    </source>
</evidence>
<reference evidence="7 8" key="1">
    <citation type="submission" date="2016-10" db="EMBL/GenBank/DDBJ databases">
        <authorList>
            <person name="de Groot N.N."/>
        </authorList>
    </citation>
    <scope>NUCLEOTIDE SEQUENCE [LARGE SCALE GENOMIC DNA]</scope>
    <source>
        <strain evidence="7 8">DSM 16195</strain>
    </source>
</reference>
<keyword evidence="8" id="KW-1185">Reference proteome</keyword>
<dbReference type="PANTHER" id="PTHR36974:SF1">
    <property type="entry name" value="DOXX FAMILY MEMBRANE PROTEIN"/>
    <property type="match status" value="1"/>
</dbReference>
<keyword evidence="4 5" id="KW-0472">Membrane</keyword>
<feature type="transmembrane region" description="Helical" evidence="5">
    <location>
        <begin position="65"/>
        <end position="85"/>
    </location>
</feature>
<evidence type="ECO:0000256" key="1">
    <source>
        <dbReference type="ARBA" id="ARBA00004141"/>
    </source>
</evidence>
<dbReference type="Pfam" id="PF07291">
    <property type="entry name" value="MauE"/>
    <property type="match status" value="1"/>
</dbReference>
<name>A0A1G7IVU7_9FLAO</name>
<dbReference type="STRING" id="227084.SAMN05421855_10748"/>
<dbReference type="RefSeq" id="WP_093145263.1">
    <property type="nucleotide sequence ID" value="NZ_BMWO01000015.1"/>
</dbReference>
<feature type="domain" description="Methylamine utilisation protein MauE" evidence="6">
    <location>
        <begin position="7"/>
        <end position="87"/>
    </location>
</feature>
<evidence type="ECO:0000256" key="3">
    <source>
        <dbReference type="ARBA" id="ARBA00022989"/>
    </source>
</evidence>
<dbReference type="PANTHER" id="PTHR36974">
    <property type="entry name" value="MEMBRANE PROTEIN-RELATED"/>
    <property type="match status" value="1"/>
</dbReference>
<feature type="transmembrane region" description="Helical" evidence="5">
    <location>
        <begin position="6"/>
        <end position="22"/>
    </location>
</feature>
<keyword evidence="3 5" id="KW-1133">Transmembrane helix</keyword>
<dbReference type="AlphaFoldDB" id="A0A1G7IVU7"/>
<gene>
    <name evidence="7" type="ORF">SAMN05421855_10748</name>
</gene>
<dbReference type="InterPro" id="IPR009908">
    <property type="entry name" value="Methylamine_util_MauE"/>
</dbReference>
<dbReference type="GO" id="GO:0016020">
    <property type="term" value="C:membrane"/>
    <property type="evidence" value="ECO:0007669"/>
    <property type="project" value="UniProtKB-SubCell"/>
</dbReference>
<organism evidence="7 8">
    <name type="scientific">Ulvibacter litoralis</name>
    <dbReference type="NCBI Taxonomy" id="227084"/>
    <lineage>
        <taxon>Bacteria</taxon>
        <taxon>Pseudomonadati</taxon>
        <taxon>Bacteroidota</taxon>
        <taxon>Flavobacteriia</taxon>
        <taxon>Flavobacteriales</taxon>
        <taxon>Flavobacteriaceae</taxon>
        <taxon>Ulvibacter</taxon>
    </lineage>
</organism>
<evidence type="ECO:0000313" key="7">
    <source>
        <dbReference type="EMBL" id="SDF16852.1"/>
    </source>
</evidence>
<sequence length="117" mass="13453">MNFPWHQYLIGLLFVIAGANHFRKPKLYERIMPPYIPAKGTMVMLSGIAEMILGFMILSPGTQSLAAWGIIAILIVFIPVHVYMLQNEEAAMKLPKWVLIARIPLQFVLMFWAYQYV</sequence>
<protein>
    <submittedName>
        <fullName evidence="7">Uncharacterized membrane protein</fullName>
    </submittedName>
</protein>
<dbReference type="Proteomes" id="UP000199321">
    <property type="component" value="Unassembled WGS sequence"/>
</dbReference>
<keyword evidence="2 5" id="KW-0812">Transmembrane</keyword>
<dbReference type="EMBL" id="FNBA01000007">
    <property type="protein sequence ID" value="SDF16852.1"/>
    <property type="molecule type" value="Genomic_DNA"/>
</dbReference>
<accession>A0A1G7IVU7</accession>
<evidence type="ECO:0000256" key="2">
    <source>
        <dbReference type="ARBA" id="ARBA00022692"/>
    </source>
</evidence>